<accession>A0A067FE01</accession>
<dbReference type="PANTHER" id="PTHR33429">
    <property type="entry name" value="OS02G0708000 PROTEIN-RELATED"/>
    <property type="match status" value="1"/>
</dbReference>
<dbReference type="PANTHER" id="PTHR33429:SF23">
    <property type="entry name" value="OS02G0709350 PROTEIN"/>
    <property type="match status" value="1"/>
</dbReference>
<evidence type="ECO:0000313" key="4">
    <source>
        <dbReference type="Proteomes" id="UP000027120"/>
    </source>
</evidence>
<evidence type="ECO:0000256" key="1">
    <source>
        <dbReference type="SAM" id="MobiDB-lite"/>
    </source>
</evidence>
<dbReference type="Proteomes" id="UP000027120">
    <property type="component" value="Unassembled WGS sequence"/>
</dbReference>
<gene>
    <name evidence="3" type="ORF">CISIN_1g033010mg</name>
</gene>
<dbReference type="AlphaFoldDB" id="A0A067FE01"/>
<dbReference type="EMBL" id="KK784902">
    <property type="protein sequence ID" value="KDO65573.1"/>
    <property type="molecule type" value="Genomic_DNA"/>
</dbReference>
<organism evidence="3 4">
    <name type="scientific">Citrus sinensis</name>
    <name type="common">Sweet orange</name>
    <name type="synonym">Citrus aurantium var. sinensis</name>
    <dbReference type="NCBI Taxonomy" id="2711"/>
    <lineage>
        <taxon>Eukaryota</taxon>
        <taxon>Viridiplantae</taxon>
        <taxon>Streptophyta</taxon>
        <taxon>Embryophyta</taxon>
        <taxon>Tracheophyta</taxon>
        <taxon>Spermatophyta</taxon>
        <taxon>Magnoliopsida</taxon>
        <taxon>eudicotyledons</taxon>
        <taxon>Gunneridae</taxon>
        <taxon>Pentapetalae</taxon>
        <taxon>rosids</taxon>
        <taxon>malvids</taxon>
        <taxon>Sapindales</taxon>
        <taxon>Rutaceae</taxon>
        <taxon>Aurantioideae</taxon>
        <taxon>Citrus</taxon>
    </lineage>
</organism>
<evidence type="ECO:0000256" key="2">
    <source>
        <dbReference type="SAM" id="Phobius"/>
    </source>
</evidence>
<proteinExistence type="predicted"/>
<dbReference type="SMR" id="A0A067FE01"/>
<feature type="region of interest" description="Disordered" evidence="1">
    <location>
        <begin position="107"/>
        <end position="129"/>
    </location>
</feature>
<feature type="compositionally biased region" description="Basic and acidic residues" evidence="1">
    <location>
        <begin position="107"/>
        <end position="119"/>
    </location>
</feature>
<feature type="transmembrane region" description="Helical" evidence="2">
    <location>
        <begin position="36"/>
        <end position="55"/>
    </location>
</feature>
<keyword evidence="2" id="KW-0812">Transmembrane</keyword>
<keyword evidence="2" id="KW-1133">Transmembrane helix</keyword>
<keyword evidence="4" id="KW-1185">Reference proteome</keyword>
<name>A0A067FE01_CITSI</name>
<protein>
    <submittedName>
        <fullName evidence="3">Uncharacterized protein</fullName>
    </submittedName>
</protein>
<reference evidence="3 4" key="1">
    <citation type="submission" date="2014-04" db="EMBL/GenBank/DDBJ databases">
        <authorList>
            <consortium name="International Citrus Genome Consortium"/>
            <person name="Gmitter F."/>
            <person name="Chen C."/>
            <person name="Farmerie W."/>
            <person name="Harkins T."/>
            <person name="Desany B."/>
            <person name="Mohiuddin M."/>
            <person name="Kodira C."/>
            <person name="Borodovsky M."/>
            <person name="Lomsadze A."/>
            <person name="Burns P."/>
            <person name="Jenkins J."/>
            <person name="Prochnik S."/>
            <person name="Shu S."/>
            <person name="Chapman J."/>
            <person name="Pitluck S."/>
            <person name="Schmutz J."/>
            <person name="Rokhsar D."/>
        </authorList>
    </citation>
    <scope>NUCLEOTIDE SEQUENCE</scope>
</reference>
<feature type="region of interest" description="Disordered" evidence="1">
    <location>
        <begin position="1"/>
        <end position="34"/>
    </location>
</feature>
<keyword evidence="2" id="KW-0472">Membrane</keyword>
<evidence type="ECO:0000313" key="3">
    <source>
        <dbReference type="EMBL" id="KDO65573.1"/>
    </source>
</evidence>
<sequence>MASAAAALLPQQQQQGEVEASNSEAVSRSASSGSVGPFFAVMSILLVLAIISCVLGRICSRRRGRIIVESPLDSIKYRGCLGWLKRRCRRCMDGEVEAGAKVMACVDDRNNDDNNKAKDGTQVQDPPQV</sequence>